<dbReference type="SFLD" id="SFLDG01086">
    <property type="entry name" value="elongater_protein-like"/>
    <property type="match status" value="1"/>
</dbReference>
<keyword evidence="4" id="KW-0479">Metal-binding</keyword>
<dbReference type="Pfam" id="PF04055">
    <property type="entry name" value="Radical_SAM"/>
    <property type="match status" value="1"/>
</dbReference>
<dbReference type="InterPro" id="IPR005911">
    <property type="entry name" value="YhcC-like"/>
</dbReference>
<dbReference type="Proteomes" id="UP000233256">
    <property type="component" value="Unassembled WGS sequence"/>
</dbReference>
<organism evidence="8 9">
    <name type="scientific">Candidatus Wallbacteria bacterium HGW-Wallbacteria-1</name>
    <dbReference type="NCBI Taxonomy" id="2013854"/>
    <lineage>
        <taxon>Bacteria</taxon>
        <taxon>Candidatus Walliibacteriota</taxon>
    </lineage>
</organism>
<keyword evidence="6" id="KW-0411">Iron-sulfur</keyword>
<dbReference type="InterPro" id="IPR023404">
    <property type="entry name" value="rSAM_horseshoe"/>
</dbReference>
<dbReference type="SFLD" id="SFLDG01091">
    <property type="entry name" value="uncharacterized_CHP01210-like"/>
    <property type="match status" value="1"/>
</dbReference>
<evidence type="ECO:0000256" key="6">
    <source>
        <dbReference type="ARBA" id="ARBA00023014"/>
    </source>
</evidence>
<evidence type="ECO:0000313" key="9">
    <source>
        <dbReference type="Proteomes" id="UP000233256"/>
    </source>
</evidence>
<evidence type="ECO:0000313" key="8">
    <source>
        <dbReference type="EMBL" id="PKK90130.1"/>
    </source>
</evidence>
<dbReference type="SUPFAM" id="SSF102114">
    <property type="entry name" value="Radical SAM enzymes"/>
    <property type="match status" value="1"/>
</dbReference>
<sequence length="318" mass="34823">MNTLPFRTLSSWFREQTGQPIRKVPLDNGATCPNRDGSIGRGGCLFCSVPSFSPIAGGGRGILGREKAEPLSPEDLTCAFERLALSMTRGKARLFLPYLNGYTPTNLPLEILAPQLRALTQHPLSAGAALCTRPDMVSDELIDFLSSLVKSGYLIMVELGLQSCDDALLRRMGRGHSVRDFTDTASRLGNIGVHTCAHLIFGLPGQSMENMIESTMVAAGPQGCHGVKFHNFHICRGTIMDEMMKQEPWPLMTLEEYARTVAKAVSLVSPNTVVHRLCASIGREHLSAPQWAADAPAIRNRIMELLQEMHIQNTTSHT</sequence>
<evidence type="ECO:0000256" key="3">
    <source>
        <dbReference type="ARBA" id="ARBA00022691"/>
    </source>
</evidence>
<dbReference type="AlphaFoldDB" id="A0A2N1PP78"/>
<keyword evidence="3" id="KW-0949">S-adenosyl-L-methionine</keyword>
<dbReference type="InterPro" id="IPR006638">
    <property type="entry name" value="Elp3/MiaA/NifB-like_rSAM"/>
</dbReference>
<comment type="caution">
    <text evidence="8">The sequence shown here is derived from an EMBL/GenBank/DDBJ whole genome shotgun (WGS) entry which is preliminary data.</text>
</comment>
<name>A0A2N1PP78_9BACT</name>
<dbReference type="InterPro" id="IPR039661">
    <property type="entry name" value="ELP3"/>
</dbReference>
<dbReference type="CDD" id="cd01335">
    <property type="entry name" value="Radical_SAM"/>
    <property type="match status" value="1"/>
</dbReference>
<dbReference type="EMBL" id="PGXC01000007">
    <property type="protein sequence ID" value="PKK90130.1"/>
    <property type="molecule type" value="Genomic_DNA"/>
</dbReference>
<dbReference type="GO" id="GO:0046872">
    <property type="term" value="F:metal ion binding"/>
    <property type="evidence" value="ECO:0007669"/>
    <property type="project" value="UniProtKB-KW"/>
</dbReference>
<proteinExistence type="predicted"/>
<dbReference type="GO" id="GO:0051539">
    <property type="term" value="F:4 iron, 4 sulfur cluster binding"/>
    <property type="evidence" value="ECO:0007669"/>
    <property type="project" value="UniProtKB-KW"/>
</dbReference>
<dbReference type="SFLD" id="SFLDS00029">
    <property type="entry name" value="Radical_SAM"/>
    <property type="match status" value="1"/>
</dbReference>
<comment type="cofactor">
    <cofactor evidence="1">
        <name>[4Fe-4S] cluster</name>
        <dbReference type="ChEBI" id="CHEBI:49883"/>
    </cofactor>
</comment>
<gene>
    <name evidence="8" type="ORF">CVV64_10395</name>
</gene>
<protein>
    <submittedName>
        <fullName evidence="8">TIGR01212 family radical SAM protein</fullName>
    </submittedName>
</protein>
<dbReference type="PROSITE" id="PS51918">
    <property type="entry name" value="RADICAL_SAM"/>
    <property type="match status" value="1"/>
</dbReference>
<dbReference type="PANTHER" id="PTHR11135">
    <property type="entry name" value="HISTONE ACETYLTRANSFERASE-RELATED"/>
    <property type="match status" value="1"/>
</dbReference>
<evidence type="ECO:0000259" key="7">
    <source>
        <dbReference type="PROSITE" id="PS51918"/>
    </source>
</evidence>
<evidence type="ECO:0000256" key="4">
    <source>
        <dbReference type="ARBA" id="ARBA00022723"/>
    </source>
</evidence>
<dbReference type="InterPro" id="IPR058240">
    <property type="entry name" value="rSAM_sf"/>
</dbReference>
<keyword evidence="5" id="KW-0408">Iron</keyword>
<dbReference type="Pfam" id="PF16199">
    <property type="entry name" value="Radical_SAM_C"/>
    <property type="match status" value="1"/>
</dbReference>
<dbReference type="InterPro" id="IPR007197">
    <property type="entry name" value="rSAM"/>
</dbReference>
<accession>A0A2N1PP78</accession>
<dbReference type="PANTHER" id="PTHR11135:SF1">
    <property type="entry name" value="PROTEIN YHCC"/>
    <property type="match status" value="1"/>
</dbReference>
<dbReference type="SMART" id="SM00729">
    <property type="entry name" value="Elp3"/>
    <property type="match status" value="1"/>
</dbReference>
<evidence type="ECO:0000256" key="1">
    <source>
        <dbReference type="ARBA" id="ARBA00001966"/>
    </source>
</evidence>
<reference evidence="8 9" key="1">
    <citation type="journal article" date="2017" name="ISME J.">
        <title>Potential for microbial H2 and metal transformations associated with novel bacteria and archaea in deep terrestrial subsurface sediments.</title>
        <authorList>
            <person name="Hernsdorf A.W."/>
            <person name="Amano Y."/>
            <person name="Miyakawa K."/>
            <person name="Ise K."/>
            <person name="Suzuki Y."/>
            <person name="Anantharaman K."/>
            <person name="Probst A."/>
            <person name="Burstein D."/>
            <person name="Thomas B.C."/>
            <person name="Banfield J.F."/>
        </authorList>
    </citation>
    <scope>NUCLEOTIDE SEQUENCE [LARGE SCALE GENOMIC DNA]</scope>
    <source>
        <strain evidence="8">HGW-Wallbacteria-1</strain>
    </source>
</reference>
<dbReference type="Gene3D" id="3.80.30.20">
    <property type="entry name" value="tm_1862 like domain"/>
    <property type="match status" value="1"/>
</dbReference>
<evidence type="ECO:0000256" key="5">
    <source>
        <dbReference type="ARBA" id="ARBA00023004"/>
    </source>
</evidence>
<dbReference type="InterPro" id="IPR032432">
    <property type="entry name" value="Radical_SAM_C"/>
</dbReference>
<feature type="domain" description="Radical SAM core" evidence="7">
    <location>
        <begin position="16"/>
        <end position="271"/>
    </location>
</feature>
<keyword evidence="2" id="KW-0004">4Fe-4S</keyword>
<dbReference type="NCBIfam" id="TIGR01212">
    <property type="entry name" value="TIGR01212 family radical SAM protein"/>
    <property type="match status" value="1"/>
</dbReference>
<dbReference type="GO" id="GO:0003824">
    <property type="term" value="F:catalytic activity"/>
    <property type="evidence" value="ECO:0007669"/>
    <property type="project" value="InterPro"/>
</dbReference>
<evidence type="ECO:0000256" key="2">
    <source>
        <dbReference type="ARBA" id="ARBA00022485"/>
    </source>
</evidence>